<keyword evidence="3" id="KW-0547">Nucleotide-binding</keyword>
<comment type="similarity">
    <text evidence="1">Belongs to the ABC transporter superfamily.</text>
</comment>
<dbReference type="PANTHER" id="PTHR42711:SF5">
    <property type="entry name" value="ABC TRANSPORTER ATP-BINDING PROTEIN NATA"/>
    <property type="match status" value="1"/>
</dbReference>
<dbReference type="Pfam" id="PF13732">
    <property type="entry name" value="DrrA1-3_C"/>
    <property type="match status" value="1"/>
</dbReference>
<dbReference type="GO" id="GO:0005524">
    <property type="term" value="F:ATP binding"/>
    <property type="evidence" value="ECO:0007669"/>
    <property type="project" value="UniProtKB-KW"/>
</dbReference>
<organism evidence="6 7">
    <name type="scientific">Clostridium innocuum</name>
    <dbReference type="NCBI Taxonomy" id="1522"/>
    <lineage>
        <taxon>Bacteria</taxon>
        <taxon>Bacillati</taxon>
        <taxon>Bacillota</taxon>
        <taxon>Clostridia</taxon>
        <taxon>Eubacteriales</taxon>
        <taxon>Clostridiaceae</taxon>
        <taxon>Clostridium</taxon>
    </lineage>
</organism>
<dbReference type="GO" id="GO:0016887">
    <property type="term" value="F:ATP hydrolysis activity"/>
    <property type="evidence" value="ECO:0007669"/>
    <property type="project" value="InterPro"/>
</dbReference>
<evidence type="ECO:0000313" key="7">
    <source>
        <dbReference type="Proteomes" id="UP000030008"/>
    </source>
</evidence>
<dbReference type="AlphaFoldDB" id="A0A099I7V7"/>
<comment type="caution">
    <text evidence="6">The sequence shown here is derived from an EMBL/GenBank/DDBJ whole genome shotgun (WGS) entry which is preliminary data.</text>
</comment>
<dbReference type="PROSITE" id="PS50893">
    <property type="entry name" value="ABC_TRANSPORTER_2"/>
    <property type="match status" value="1"/>
</dbReference>
<evidence type="ECO:0000256" key="1">
    <source>
        <dbReference type="ARBA" id="ARBA00005417"/>
    </source>
</evidence>
<sequence length="307" mass="34890">MNMIEVSHLNKKYGNFTAVKDISFHVREGELFGFLGINGAGKSTTIHMLTALFPPNDGTVQICNHRLGKDNQEIRKCIGVVPQQNRLDDKLSVRENLLIHGSLYENSRSALQHREKEVCELLGLQEIAAKRYAHLSGGQKRRCEIAAALMHEPRILFLDEPTTGLDPATRQSVWNCIEQLQKKRKMTVFLTTHYMEEAAKAAHIAVIDHGELLEYGTPYELKDRHAKDKLILTAAKQEHLAKLLQHLQVSYEQNDQRYQIELNTTMDALQILPAVQPYIEGFEVLQGTMDDVFLHITGKTPEEEVTQ</sequence>
<evidence type="ECO:0000256" key="4">
    <source>
        <dbReference type="ARBA" id="ARBA00022840"/>
    </source>
</evidence>
<name>A0A099I7V7_CLOIN</name>
<dbReference type="Gene3D" id="3.40.50.300">
    <property type="entry name" value="P-loop containing nucleotide triphosphate hydrolases"/>
    <property type="match status" value="1"/>
</dbReference>
<evidence type="ECO:0000256" key="3">
    <source>
        <dbReference type="ARBA" id="ARBA00022741"/>
    </source>
</evidence>
<keyword evidence="4" id="KW-0067">ATP-binding</keyword>
<dbReference type="Proteomes" id="UP000030008">
    <property type="component" value="Unassembled WGS sequence"/>
</dbReference>
<dbReference type="RefSeq" id="WP_044904787.1">
    <property type="nucleotide sequence ID" value="NZ_JQIF01000033.1"/>
</dbReference>
<evidence type="ECO:0000259" key="5">
    <source>
        <dbReference type="PROSITE" id="PS50893"/>
    </source>
</evidence>
<accession>A0A099I7V7</accession>
<dbReference type="InterPro" id="IPR003593">
    <property type="entry name" value="AAA+_ATPase"/>
</dbReference>
<dbReference type="InterPro" id="IPR050763">
    <property type="entry name" value="ABC_transporter_ATP-binding"/>
</dbReference>
<proteinExistence type="inferred from homology"/>
<dbReference type="PANTHER" id="PTHR42711">
    <property type="entry name" value="ABC TRANSPORTER ATP-BINDING PROTEIN"/>
    <property type="match status" value="1"/>
</dbReference>
<dbReference type="EMBL" id="JQIF01000033">
    <property type="protein sequence ID" value="KGJ53785.1"/>
    <property type="molecule type" value="Genomic_DNA"/>
</dbReference>
<protein>
    <submittedName>
        <fullName evidence="6">ABC transporter</fullName>
    </submittedName>
</protein>
<evidence type="ECO:0000313" key="6">
    <source>
        <dbReference type="EMBL" id="KGJ53785.1"/>
    </source>
</evidence>
<dbReference type="InterPro" id="IPR027417">
    <property type="entry name" value="P-loop_NTPase"/>
</dbReference>
<dbReference type="Pfam" id="PF00005">
    <property type="entry name" value="ABC_tran"/>
    <property type="match status" value="1"/>
</dbReference>
<dbReference type="InterPro" id="IPR025302">
    <property type="entry name" value="DrrA1/2-like_C"/>
</dbReference>
<evidence type="ECO:0000256" key="2">
    <source>
        <dbReference type="ARBA" id="ARBA00022448"/>
    </source>
</evidence>
<dbReference type="InterPro" id="IPR003439">
    <property type="entry name" value="ABC_transporter-like_ATP-bd"/>
</dbReference>
<keyword evidence="2" id="KW-0813">Transport</keyword>
<gene>
    <name evidence="6" type="ORF">CIAN88_07350</name>
</gene>
<reference evidence="6 7" key="1">
    <citation type="submission" date="2014-08" db="EMBL/GenBank/DDBJ databases">
        <title>Clostridium innocuum, an unnegligible vancomycin-resistant pathogen causing extra-intestinal infections.</title>
        <authorList>
            <person name="Feng Y."/>
            <person name="Chiu C.-H."/>
        </authorList>
    </citation>
    <scope>NUCLEOTIDE SEQUENCE [LARGE SCALE GENOMIC DNA]</scope>
    <source>
        <strain evidence="6 7">AN88</strain>
    </source>
</reference>
<dbReference type="SMART" id="SM00382">
    <property type="entry name" value="AAA"/>
    <property type="match status" value="1"/>
</dbReference>
<dbReference type="SUPFAM" id="SSF52540">
    <property type="entry name" value="P-loop containing nucleoside triphosphate hydrolases"/>
    <property type="match status" value="1"/>
</dbReference>
<feature type="domain" description="ABC transporter" evidence="5">
    <location>
        <begin position="4"/>
        <end position="234"/>
    </location>
</feature>